<accession>A0ABS3IV96</accession>
<evidence type="ECO:0000313" key="5">
    <source>
        <dbReference type="EMBL" id="MBO0624295.1"/>
    </source>
</evidence>
<dbReference type="Pfam" id="PF01547">
    <property type="entry name" value="SBP_bac_1"/>
    <property type="match status" value="1"/>
</dbReference>
<evidence type="ECO:0000256" key="2">
    <source>
        <dbReference type="ARBA" id="ARBA00022448"/>
    </source>
</evidence>
<dbReference type="PANTHER" id="PTHR30061">
    <property type="entry name" value="MALTOSE-BINDING PERIPLASMIC PROTEIN"/>
    <property type="match status" value="1"/>
</dbReference>
<dbReference type="PROSITE" id="PS51257">
    <property type="entry name" value="PROKAR_LIPOPROTEIN"/>
    <property type="match status" value="1"/>
</dbReference>
<dbReference type="EMBL" id="JAFMNU010000027">
    <property type="protein sequence ID" value="MBO0624295.1"/>
    <property type="molecule type" value="Genomic_DNA"/>
</dbReference>
<gene>
    <name evidence="5" type="ORF">J1F30_08030</name>
</gene>
<proteinExistence type="inferred from homology"/>
<dbReference type="Gene3D" id="3.40.190.10">
    <property type="entry name" value="Periplasmic binding protein-like II"/>
    <property type="match status" value="2"/>
</dbReference>
<sequence length="431" mass="46463">MHRGIQRMRSAVAVLASLAVVAALAGCGRQADDSSNNESVGKTTIDSKPAKEELTIWAMGAEGDKLPSLIKDFEKDNPDVHIKVTSIPWSSTHDKLQTSIAAGQEPDVAQMGNTFMAEFGNAFDEVPANLDLSDLAPGAVDGAKVKGKQLGVPWYIDIRVLFYRTDIARKAGWDHGPRTWDELRRMAQDMQKQDGVQYGMYIGPSGTDNFGGLSPFKFSAGGNLCNEDCSKWTIDTPEAHKAITFTSNLFKDKIADANADVSPGADIASFASGKTPMMMQGPTGIGQVEQVGGKDITNKFATSPIPKDKSAISYSGGCEMVVFKNSKNKNAAWKLVQWLSKPKVQVKWYKLSTDLPASEKAWEDPILKGDDKLAAFATQMKNMRSVPAVTTWTQVSSQGDKIMEEINKGAVSVDEGLSKLQSAADAAGMGK</sequence>
<keyword evidence="2" id="KW-0813">Transport</keyword>
<keyword evidence="6" id="KW-1185">Reference proteome</keyword>
<reference evidence="5" key="1">
    <citation type="submission" date="2021-03" db="EMBL/GenBank/DDBJ databases">
        <title>Genome sequence of Bifidobacterium asteroides strain wkB204 isolated from a honey bee gut.</title>
        <authorList>
            <person name="Motta E.V.S."/>
            <person name="Kwong W.K."/>
            <person name="Moran N.A."/>
        </authorList>
    </citation>
    <scope>NUCLEOTIDE SEQUENCE</scope>
    <source>
        <strain evidence="5">WkB204</strain>
    </source>
</reference>
<name>A0ABS3IV96_9BIFI</name>
<evidence type="ECO:0000256" key="1">
    <source>
        <dbReference type="ARBA" id="ARBA00008520"/>
    </source>
</evidence>
<organism evidence="5 6">
    <name type="scientific">Bifidobacterium asteroides</name>
    <dbReference type="NCBI Taxonomy" id="1684"/>
    <lineage>
        <taxon>Bacteria</taxon>
        <taxon>Bacillati</taxon>
        <taxon>Actinomycetota</taxon>
        <taxon>Actinomycetes</taxon>
        <taxon>Bifidobacteriales</taxon>
        <taxon>Bifidobacteriaceae</taxon>
        <taxon>Bifidobacterium</taxon>
    </lineage>
</organism>
<keyword evidence="3 4" id="KW-0732">Signal</keyword>
<comment type="caution">
    <text evidence="5">The sequence shown here is derived from an EMBL/GenBank/DDBJ whole genome shotgun (WGS) entry which is preliminary data.</text>
</comment>
<dbReference type="Proteomes" id="UP000664299">
    <property type="component" value="Unassembled WGS sequence"/>
</dbReference>
<protein>
    <submittedName>
        <fullName evidence="5">Extracellular solute-binding protein</fullName>
    </submittedName>
</protein>
<feature type="signal peptide" evidence="4">
    <location>
        <begin position="1"/>
        <end position="25"/>
    </location>
</feature>
<feature type="chain" id="PRO_5046699478" evidence="4">
    <location>
        <begin position="26"/>
        <end position="431"/>
    </location>
</feature>
<dbReference type="SUPFAM" id="SSF53850">
    <property type="entry name" value="Periplasmic binding protein-like II"/>
    <property type="match status" value="1"/>
</dbReference>
<evidence type="ECO:0000256" key="4">
    <source>
        <dbReference type="SAM" id="SignalP"/>
    </source>
</evidence>
<evidence type="ECO:0000256" key="3">
    <source>
        <dbReference type="ARBA" id="ARBA00022729"/>
    </source>
</evidence>
<comment type="similarity">
    <text evidence="1">Belongs to the bacterial solute-binding protein 1 family.</text>
</comment>
<evidence type="ECO:0000313" key="6">
    <source>
        <dbReference type="Proteomes" id="UP000664299"/>
    </source>
</evidence>
<dbReference type="InterPro" id="IPR006059">
    <property type="entry name" value="SBP"/>
</dbReference>
<dbReference type="PANTHER" id="PTHR30061:SF50">
    <property type="entry name" value="MALTOSE_MALTODEXTRIN-BINDING PERIPLASMIC PROTEIN"/>
    <property type="match status" value="1"/>
</dbReference>